<reference evidence="4" key="1">
    <citation type="submission" date="2019-11" db="EMBL/GenBank/DDBJ databases">
        <authorList>
            <person name="Feng L."/>
        </authorList>
    </citation>
    <scope>NUCLEOTIDE SEQUENCE</scope>
    <source>
        <strain evidence="4">PclaraLFYP37</strain>
    </source>
</reference>
<accession>A0A6N3GI29</accession>
<dbReference type="InterPro" id="IPR019734">
    <property type="entry name" value="TPR_rpt"/>
</dbReference>
<dbReference type="CDD" id="cd18809">
    <property type="entry name" value="SF1_C_RecD"/>
    <property type="match status" value="1"/>
</dbReference>
<dbReference type="InterPro" id="IPR003593">
    <property type="entry name" value="AAA+_ATPase"/>
</dbReference>
<dbReference type="InterPro" id="IPR010285">
    <property type="entry name" value="DNA_helicase_pif1-like_DEAD"/>
</dbReference>
<dbReference type="Pfam" id="PF13181">
    <property type="entry name" value="TPR_8"/>
    <property type="match status" value="1"/>
</dbReference>
<gene>
    <name evidence="4" type="ORF">PCLFYP37_03445</name>
</gene>
<dbReference type="Gene3D" id="3.40.50.300">
    <property type="entry name" value="P-loop containing nucleotide triphosphate hydrolases"/>
    <property type="match status" value="1"/>
</dbReference>
<dbReference type="PROSITE" id="PS50005">
    <property type="entry name" value="TPR"/>
    <property type="match status" value="2"/>
</dbReference>
<dbReference type="SUPFAM" id="SSF48452">
    <property type="entry name" value="TPR-like"/>
    <property type="match status" value="1"/>
</dbReference>
<dbReference type="GO" id="GO:0006281">
    <property type="term" value="P:DNA repair"/>
    <property type="evidence" value="ECO:0007669"/>
    <property type="project" value="InterPro"/>
</dbReference>
<dbReference type="SMART" id="SM00028">
    <property type="entry name" value="TPR"/>
    <property type="match status" value="4"/>
</dbReference>
<evidence type="ECO:0000259" key="3">
    <source>
        <dbReference type="SMART" id="SM00382"/>
    </source>
</evidence>
<dbReference type="AlphaFoldDB" id="A0A6N3GI29"/>
<sequence length="670" mass="77097">MKEDIEIDLQNPEFQSTLKLIQFTRNSVFLTGKAGTGKSTLLKYICSHTRKKHVVLAPTGIAAINAGGSTLHSFFKLPFHPLLPDDPRFSFRKLKEFLKYNSAHQKLVRETELIIIDEISMVRADIIDFIDRILRLYSRNLREPFGGKQLLLVGDIFQLEPVVKADEREILNRYYPTPYFFSAKVFQEMRLVSIELKKVYRQQDAAFIAVLDHIRTNQAGSADLQLLNSRWNRTNDDKLSHGLNITLATRRDNVDFINRRKLSEIDTESTLFKGEIQGEFPESSLPTLMELELKPGAQVIFVKNDQDKRWVNGTLGTVSAINEKNGHIYVVTEDGTEMEVTREVWSNMRYTYNEQEKKIEEEELGIFRQFPLRLAWAITIHKSQGLTFRKVTIDFTGGVFAGGQVYVALSRCTSLEGICLKKEISRSDIFVKPEIIRFAQQFNDEKAIEQAMKKAKADIEYQAAVQAFDRDDFRESLDHFFIAIHSRYDIEKPAIKRFICSKLNIISRLKRENEELKRQMAAQRKQMQQYAHEYYELGNASILQAHNLRAALANYDKALSLDPSYVDAWIRKGVTLQDHGEYEDALQCFNRAAELSTANFKVHYNRGKNHLLCGRTEQAVADFDKAVSLKPEHAKAHELFGDALSRCGKEEEAAIHWAIAETLREKRKGR</sequence>
<organism evidence="4">
    <name type="scientific">Paraprevotella clara</name>
    <dbReference type="NCBI Taxonomy" id="454154"/>
    <lineage>
        <taxon>Bacteria</taxon>
        <taxon>Pseudomonadati</taxon>
        <taxon>Bacteroidota</taxon>
        <taxon>Bacteroidia</taxon>
        <taxon>Bacteroidales</taxon>
        <taxon>Prevotellaceae</taxon>
        <taxon>Paraprevotella</taxon>
    </lineage>
</organism>
<dbReference type="Pfam" id="PF05970">
    <property type="entry name" value="PIF1"/>
    <property type="match status" value="1"/>
</dbReference>
<evidence type="ECO:0000256" key="2">
    <source>
        <dbReference type="SAM" id="Coils"/>
    </source>
</evidence>
<feature type="domain" description="AAA+ ATPase" evidence="3">
    <location>
        <begin position="24"/>
        <end position="334"/>
    </location>
</feature>
<dbReference type="InterPro" id="IPR011990">
    <property type="entry name" value="TPR-like_helical_dom_sf"/>
</dbReference>
<proteinExistence type="predicted"/>
<dbReference type="GO" id="GO:0000723">
    <property type="term" value="P:telomere maintenance"/>
    <property type="evidence" value="ECO:0007669"/>
    <property type="project" value="InterPro"/>
</dbReference>
<name>A0A6N3GI29_9BACT</name>
<feature type="repeat" description="TPR" evidence="1">
    <location>
        <begin position="566"/>
        <end position="599"/>
    </location>
</feature>
<feature type="repeat" description="TPR" evidence="1">
    <location>
        <begin position="600"/>
        <end position="633"/>
    </location>
</feature>
<dbReference type="FunFam" id="3.40.50.300:FF:001498">
    <property type="entry name" value="ATP-dependent DNA helicase"/>
    <property type="match status" value="1"/>
</dbReference>
<dbReference type="EMBL" id="CACRUT010000029">
    <property type="protein sequence ID" value="VYU64066.1"/>
    <property type="molecule type" value="Genomic_DNA"/>
</dbReference>
<feature type="coiled-coil region" evidence="2">
    <location>
        <begin position="506"/>
        <end position="533"/>
    </location>
</feature>
<evidence type="ECO:0000313" key="4">
    <source>
        <dbReference type="EMBL" id="VYU64066.1"/>
    </source>
</evidence>
<dbReference type="Gene3D" id="2.30.30.940">
    <property type="match status" value="1"/>
</dbReference>
<dbReference type="Pfam" id="PF13432">
    <property type="entry name" value="TPR_16"/>
    <property type="match status" value="1"/>
</dbReference>
<dbReference type="SUPFAM" id="SSF52540">
    <property type="entry name" value="P-loop containing nucleoside triphosphate hydrolases"/>
    <property type="match status" value="2"/>
</dbReference>
<dbReference type="PANTHER" id="PTHR47642">
    <property type="entry name" value="ATP-DEPENDENT DNA HELICASE"/>
    <property type="match status" value="1"/>
</dbReference>
<dbReference type="PANTHER" id="PTHR47642:SF5">
    <property type="entry name" value="ATP-DEPENDENT DNA HELICASE"/>
    <property type="match status" value="1"/>
</dbReference>
<dbReference type="InterPro" id="IPR051055">
    <property type="entry name" value="PIF1_helicase"/>
</dbReference>
<keyword evidence="2" id="KW-0175">Coiled coil</keyword>
<dbReference type="Gene3D" id="1.25.40.10">
    <property type="entry name" value="Tetratricopeptide repeat domain"/>
    <property type="match status" value="2"/>
</dbReference>
<evidence type="ECO:0000256" key="1">
    <source>
        <dbReference type="PROSITE-ProRule" id="PRU00339"/>
    </source>
</evidence>
<dbReference type="SMART" id="SM00382">
    <property type="entry name" value="AAA"/>
    <property type="match status" value="1"/>
</dbReference>
<protein>
    <submittedName>
        <fullName evidence="4">Tetratricopeptide repeat protein</fullName>
    </submittedName>
</protein>
<dbReference type="InterPro" id="IPR027417">
    <property type="entry name" value="P-loop_NTPase"/>
</dbReference>
<keyword evidence="1" id="KW-0802">TPR repeat</keyword>
<dbReference type="GO" id="GO:0003678">
    <property type="term" value="F:DNA helicase activity"/>
    <property type="evidence" value="ECO:0007669"/>
    <property type="project" value="InterPro"/>
</dbReference>